<keyword evidence="3" id="KW-1185">Reference proteome</keyword>
<organism evidence="2 3">
    <name type="scientific">Austropuccinia psidii MF-1</name>
    <dbReference type="NCBI Taxonomy" id="1389203"/>
    <lineage>
        <taxon>Eukaryota</taxon>
        <taxon>Fungi</taxon>
        <taxon>Dikarya</taxon>
        <taxon>Basidiomycota</taxon>
        <taxon>Pucciniomycotina</taxon>
        <taxon>Pucciniomycetes</taxon>
        <taxon>Pucciniales</taxon>
        <taxon>Sphaerophragmiaceae</taxon>
        <taxon>Austropuccinia</taxon>
    </lineage>
</organism>
<name>A0A9Q3P863_9BASI</name>
<sequence>MTVDRVKAFESLRQALTTSPLLLIPEFKLPFKVCIDESGDGIGAAQHQVQIMNDKPVEEPICFVSTKIKPTESRCGESQMKCLFLVWALEKLYYFQ</sequence>
<accession>A0A9Q3P863</accession>
<evidence type="ECO:0000259" key="1">
    <source>
        <dbReference type="Pfam" id="PF17919"/>
    </source>
</evidence>
<comment type="caution">
    <text evidence="2">The sequence shown here is derived from an EMBL/GenBank/DDBJ whole genome shotgun (WGS) entry which is preliminary data.</text>
</comment>
<gene>
    <name evidence="2" type="ORF">O181_092213</name>
</gene>
<dbReference type="Proteomes" id="UP000765509">
    <property type="component" value="Unassembled WGS sequence"/>
</dbReference>
<evidence type="ECO:0000313" key="2">
    <source>
        <dbReference type="EMBL" id="MBW0552498.1"/>
    </source>
</evidence>
<dbReference type="AlphaFoldDB" id="A0A9Q3P863"/>
<dbReference type="EMBL" id="AVOT02058664">
    <property type="protein sequence ID" value="MBW0552498.1"/>
    <property type="molecule type" value="Genomic_DNA"/>
</dbReference>
<proteinExistence type="predicted"/>
<protein>
    <recommendedName>
        <fullName evidence="1">Reverse transcriptase/retrotransposon-derived protein RNase H-like domain-containing protein</fullName>
    </recommendedName>
</protein>
<dbReference type="InterPro" id="IPR041577">
    <property type="entry name" value="RT_RNaseH_2"/>
</dbReference>
<feature type="domain" description="Reverse transcriptase/retrotransposon-derived protein RNase H-like" evidence="1">
    <location>
        <begin position="4"/>
        <end position="94"/>
    </location>
</feature>
<dbReference type="SUPFAM" id="SSF56672">
    <property type="entry name" value="DNA/RNA polymerases"/>
    <property type="match status" value="1"/>
</dbReference>
<dbReference type="Pfam" id="PF17919">
    <property type="entry name" value="RT_RNaseH_2"/>
    <property type="match status" value="1"/>
</dbReference>
<dbReference type="OrthoDB" id="3363652at2759"/>
<dbReference type="InterPro" id="IPR043502">
    <property type="entry name" value="DNA/RNA_pol_sf"/>
</dbReference>
<reference evidence="2" key="1">
    <citation type="submission" date="2021-03" db="EMBL/GenBank/DDBJ databases">
        <title>Draft genome sequence of rust myrtle Austropuccinia psidii MF-1, a brazilian biotype.</title>
        <authorList>
            <person name="Quecine M.C."/>
            <person name="Pachon D.M.R."/>
            <person name="Bonatelli M.L."/>
            <person name="Correr F.H."/>
            <person name="Franceschini L.M."/>
            <person name="Leite T.F."/>
            <person name="Margarido G.R.A."/>
            <person name="Almeida C.A."/>
            <person name="Ferrarezi J.A."/>
            <person name="Labate C.A."/>
        </authorList>
    </citation>
    <scope>NUCLEOTIDE SEQUENCE</scope>
    <source>
        <strain evidence="2">MF-1</strain>
    </source>
</reference>
<evidence type="ECO:0000313" key="3">
    <source>
        <dbReference type="Proteomes" id="UP000765509"/>
    </source>
</evidence>